<dbReference type="PANTHER" id="PTHR45793:SF12">
    <property type="entry name" value="TETRAPEPTIDE REPEAT HOMEOBOX 1"/>
    <property type="match status" value="1"/>
</dbReference>
<dbReference type="GO" id="GO:0005634">
    <property type="term" value="C:nucleus"/>
    <property type="evidence" value="ECO:0007669"/>
    <property type="project" value="UniProtKB-SubCell"/>
</dbReference>
<dbReference type="InterPro" id="IPR009057">
    <property type="entry name" value="Homeodomain-like_sf"/>
</dbReference>
<feature type="domain" description="Homeobox" evidence="7">
    <location>
        <begin position="123"/>
        <end position="183"/>
    </location>
</feature>
<evidence type="ECO:0000256" key="4">
    <source>
        <dbReference type="ARBA" id="ARBA00023242"/>
    </source>
</evidence>
<evidence type="ECO:0000256" key="6">
    <source>
        <dbReference type="RuleBase" id="RU000682"/>
    </source>
</evidence>
<dbReference type="EMBL" id="CAWUFR010000595">
    <property type="protein sequence ID" value="CAK6979581.1"/>
    <property type="molecule type" value="Genomic_DNA"/>
</dbReference>
<reference evidence="8 9" key="1">
    <citation type="submission" date="2024-01" db="EMBL/GenBank/DDBJ databases">
        <authorList>
            <person name="Alioto T."/>
            <person name="Alioto T."/>
            <person name="Gomez Garrido J."/>
        </authorList>
    </citation>
    <scope>NUCLEOTIDE SEQUENCE [LARGE SCALE GENOMIC DNA]</scope>
</reference>
<evidence type="ECO:0000256" key="1">
    <source>
        <dbReference type="ARBA" id="ARBA00004123"/>
    </source>
</evidence>
<gene>
    <name evidence="8" type="ORF">FSCOSCO3_A003501</name>
</gene>
<comment type="subcellular location">
    <subcellularLocation>
        <location evidence="1 5 6">Nucleus</location>
    </subcellularLocation>
</comment>
<evidence type="ECO:0000313" key="9">
    <source>
        <dbReference type="Proteomes" id="UP001314229"/>
    </source>
</evidence>
<dbReference type="PROSITE" id="PS50071">
    <property type="entry name" value="HOMEOBOX_2"/>
    <property type="match status" value="1"/>
</dbReference>
<name>A0AAV1Q5T1_SCOSC</name>
<evidence type="ECO:0000259" key="7">
    <source>
        <dbReference type="PROSITE" id="PS50071"/>
    </source>
</evidence>
<keyword evidence="2 5" id="KW-0238">DNA-binding</keyword>
<dbReference type="PROSITE" id="PS00027">
    <property type="entry name" value="HOMEOBOX_1"/>
    <property type="match status" value="1"/>
</dbReference>
<protein>
    <submittedName>
        <fullName evidence="8">Dharma</fullName>
    </submittedName>
</protein>
<sequence length="207" mass="23244">MEGSRVSDFSIQRILSPQFGHKPSMMDFSPDGYLYGLPGGFSLDYRNLRAPVPGSVSVPVPDCLHYRGMSCGDPFYPYGAGFHHTDFTSIYPDSGVYMRLSQDSADAHLGYHQPGLTGQSQPRQKARMRTVFTDCQTKQLEALFELTDYPAVEARAEVARSTGLNEETVRVWFKNRRARRKRQRSGSKVKSPSPCAVADKKFFTAFL</sequence>
<dbReference type="Proteomes" id="UP001314229">
    <property type="component" value="Unassembled WGS sequence"/>
</dbReference>
<dbReference type="Pfam" id="PF00046">
    <property type="entry name" value="Homeodomain"/>
    <property type="match status" value="1"/>
</dbReference>
<proteinExistence type="predicted"/>
<keyword evidence="3 5" id="KW-0371">Homeobox</keyword>
<dbReference type="GO" id="GO:0000978">
    <property type="term" value="F:RNA polymerase II cis-regulatory region sequence-specific DNA binding"/>
    <property type="evidence" value="ECO:0007669"/>
    <property type="project" value="TreeGrafter"/>
</dbReference>
<evidence type="ECO:0000256" key="5">
    <source>
        <dbReference type="PROSITE-ProRule" id="PRU00108"/>
    </source>
</evidence>
<keyword evidence="9" id="KW-1185">Reference proteome</keyword>
<feature type="DNA-binding region" description="Homeobox" evidence="5">
    <location>
        <begin position="125"/>
        <end position="184"/>
    </location>
</feature>
<evidence type="ECO:0000313" key="8">
    <source>
        <dbReference type="EMBL" id="CAK6979581.1"/>
    </source>
</evidence>
<dbReference type="CDD" id="cd00086">
    <property type="entry name" value="homeodomain"/>
    <property type="match status" value="1"/>
</dbReference>
<comment type="caution">
    <text evidence="8">The sequence shown here is derived from an EMBL/GenBank/DDBJ whole genome shotgun (WGS) entry which is preliminary data.</text>
</comment>
<dbReference type="InterPro" id="IPR001356">
    <property type="entry name" value="HD"/>
</dbReference>
<dbReference type="SUPFAM" id="SSF46689">
    <property type="entry name" value="Homeodomain-like"/>
    <property type="match status" value="1"/>
</dbReference>
<dbReference type="GO" id="GO:0000981">
    <property type="term" value="F:DNA-binding transcription factor activity, RNA polymerase II-specific"/>
    <property type="evidence" value="ECO:0007669"/>
    <property type="project" value="InterPro"/>
</dbReference>
<dbReference type="InterPro" id="IPR017970">
    <property type="entry name" value="Homeobox_CS"/>
</dbReference>
<dbReference type="AlphaFoldDB" id="A0AAV1Q5T1"/>
<evidence type="ECO:0000256" key="2">
    <source>
        <dbReference type="ARBA" id="ARBA00023125"/>
    </source>
</evidence>
<dbReference type="PANTHER" id="PTHR45793">
    <property type="entry name" value="HOMEOBOX PROTEIN"/>
    <property type="match status" value="1"/>
</dbReference>
<organism evidence="8 9">
    <name type="scientific">Scomber scombrus</name>
    <name type="common">Atlantic mackerel</name>
    <name type="synonym">Scomber vernalis</name>
    <dbReference type="NCBI Taxonomy" id="13677"/>
    <lineage>
        <taxon>Eukaryota</taxon>
        <taxon>Metazoa</taxon>
        <taxon>Chordata</taxon>
        <taxon>Craniata</taxon>
        <taxon>Vertebrata</taxon>
        <taxon>Euteleostomi</taxon>
        <taxon>Actinopterygii</taxon>
        <taxon>Neopterygii</taxon>
        <taxon>Teleostei</taxon>
        <taxon>Neoteleostei</taxon>
        <taxon>Acanthomorphata</taxon>
        <taxon>Pelagiaria</taxon>
        <taxon>Scombriformes</taxon>
        <taxon>Scombridae</taxon>
        <taxon>Scomber</taxon>
    </lineage>
</organism>
<accession>A0AAV1Q5T1</accession>
<keyword evidence="4 5" id="KW-0539">Nucleus</keyword>
<dbReference type="Gene3D" id="1.10.10.60">
    <property type="entry name" value="Homeodomain-like"/>
    <property type="match status" value="1"/>
</dbReference>
<evidence type="ECO:0000256" key="3">
    <source>
        <dbReference type="ARBA" id="ARBA00023155"/>
    </source>
</evidence>
<dbReference type="SMART" id="SM00389">
    <property type="entry name" value="HOX"/>
    <property type="match status" value="1"/>
</dbReference>